<evidence type="ECO:0000259" key="1">
    <source>
        <dbReference type="Pfam" id="PF00668"/>
    </source>
</evidence>
<dbReference type="EMBL" id="JAPNTZ010000018">
    <property type="protein sequence ID" value="MCY1144089.1"/>
    <property type="molecule type" value="Genomic_DNA"/>
</dbReference>
<proteinExistence type="predicted"/>
<evidence type="ECO:0000313" key="2">
    <source>
        <dbReference type="EMBL" id="MCY1144089.1"/>
    </source>
</evidence>
<protein>
    <submittedName>
        <fullName evidence="2">Condensation domain-containing protein</fullName>
    </submittedName>
</protein>
<reference evidence="2" key="1">
    <citation type="submission" date="2022-11" db="EMBL/GenBank/DDBJ databases">
        <authorList>
            <person name="Somphong A."/>
            <person name="Phongsopitanun W."/>
        </authorList>
    </citation>
    <scope>NUCLEOTIDE SEQUENCE</scope>
    <source>
        <strain evidence="2">Pm04-4</strain>
    </source>
</reference>
<organism evidence="2 3">
    <name type="scientific">Paractinoplanes pyxinae</name>
    <dbReference type="NCBI Taxonomy" id="2997416"/>
    <lineage>
        <taxon>Bacteria</taxon>
        <taxon>Bacillati</taxon>
        <taxon>Actinomycetota</taxon>
        <taxon>Actinomycetes</taxon>
        <taxon>Micromonosporales</taxon>
        <taxon>Micromonosporaceae</taxon>
        <taxon>Paractinoplanes</taxon>
    </lineage>
</organism>
<dbReference type="Gene3D" id="3.30.559.30">
    <property type="entry name" value="Nonribosomal peptide synthetase, condensation domain"/>
    <property type="match status" value="1"/>
</dbReference>
<dbReference type="InterPro" id="IPR023213">
    <property type="entry name" value="CAT-like_dom_sf"/>
</dbReference>
<dbReference type="RefSeq" id="WP_267568644.1">
    <property type="nucleotide sequence ID" value="NZ_JAPNTZ010000018.1"/>
</dbReference>
<accession>A0ABT4BC43</accession>
<sequence length="518" mass="57152">MTAPKGRLLPLNTAQARNLRNFTAEELPLWRLTILTEVTSRLTPDRARAVLVTIVARHEALRSRLAVGPSGCPMQEVLPARAAESVMRWHLVVENAFDSADKRFWEEAEIDPWLHAFHATAYVVDNAVAAVKVTVSHVFADRIGIQVIENELYAVFARRAPSAPDPRQASSYALTGTDPKVAQNTAFWREVLSEAPRSCTYAPVRRDEMETVHGVEIQLPDDLLRQVEKAASSLRTTPSCIWTAAVSILAEGLSGQHRQVFKTWTANRTTPQDFTAVVHLAQVVFMPLLGNPDDTLRARVDLATEVSFEMFERGTYDASAILDHFNTGSGFGGMFFHPAFEWHYIPTMHHVRCTPGAAPRIFEEQARPRLSSAMSDLQVSLSYEPGPILQVRARRPISEERSPESLLVDLIRTVELICRSPDVPTQRAGISALPSRADLVPGHHSGAEISLSFIKALVLAVPGIVECYVKIDDTDGQLLAELELAAGYDPTTVKAEIRSVLVQAHGTAVPDAYLFSFA</sequence>
<dbReference type="Pfam" id="PF00668">
    <property type="entry name" value="Condensation"/>
    <property type="match status" value="1"/>
</dbReference>
<comment type="caution">
    <text evidence="2">The sequence shown here is derived from an EMBL/GenBank/DDBJ whole genome shotgun (WGS) entry which is preliminary data.</text>
</comment>
<keyword evidence="3" id="KW-1185">Reference proteome</keyword>
<evidence type="ECO:0000313" key="3">
    <source>
        <dbReference type="Proteomes" id="UP001151002"/>
    </source>
</evidence>
<dbReference type="InterPro" id="IPR001242">
    <property type="entry name" value="Condensation_dom"/>
</dbReference>
<dbReference type="SUPFAM" id="SSF52777">
    <property type="entry name" value="CoA-dependent acyltransferases"/>
    <property type="match status" value="2"/>
</dbReference>
<dbReference type="Proteomes" id="UP001151002">
    <property type="component" value="Unassembled WGS sequence"/>
</dbReference>
<name>A0ABT4BC43_9ACTN</name>
<feature type="domain" description="Condensation" evidence="1">
    <location>
        <begin position="10"/>
        <end position="278"/>
    </location>
</feature>
<dbReference type="Gene3D" id="3.30.559.10">
    <property type="entry name" value="Chloramphenicol acetyltransferase-like domain"/>
    <property type="match status" value="1"/>
</dbReference>
<gene>
    <name evidence="2" type="ORF">OWR29_39350</name>
</gene>